<proteinExistence type="predicted"/>
<protein>
    <submittedName>
        <fullName evidence="5">Patatin-related protein</fullName>
    </submittedName>
</protein>
<dbReference type="KEGG" id="blq:L21SP5_01891"/>
<dbReference type="OrthoDB" id="1488362at2"/>
<evidence type="ECO:0000256" key="1">
    <source>
        <dbReference type="ARBA" id="ARBA00023098"/>
    </source>
</evidence>
<feature type="short sequence motif" description="DGA/G" evidence="2">
    <location>
        <begin position="253"/>
        <end position="255"/>
    </location>
</feature>
<feature type="domain" description="PNPLA" evidence="4">
    <location>
        <begin position="10"/>
        <end position="266"/>
    </location>
</feature>
<dbReference type="EMBL" id="CP013118">
    <property type="protein sequence ID" value="ALO15530.1"/>
    <property type="molecule type" value="Genomic_DNA"/>
</dbReference>
<feature type="transmembrane region" description="Helical" evidence="3">
    <location>
        <begin position="6"/>
        <end position="30"/>
    </location>
</feature>
<dbReference type="STRING" id="1307839.L21SP5_01891"/>
<evidence type="ECO:0000313" key="6">
    <source>
        <dbReference type="Proteomes" id="UP000064893"/>
    </source>
</evidence>
<sequence length="468" mass="52559">MANQQINLHFVLGGAVSAGAYTAGVLDFLIDRLKEFMSMPETERKHDVKIKSVAGASAGGMCGAILANGIAKGWPYKPNSSAMYKAWVEEIDIQKLSGLSDLKNGKVTSLLNGDPIQKIAKDALGDMEKQRAKLPDFVHKDFKLILSITNTKGLSYAVNFINPNVDKPYFITNHRDYFKFCFKKNDDPEYIVLNNKSGWNTLQNAAVATGAFPIGLPPVSISRPSELYKNRLKNTGLKPFNIDGEVFTYSGIDGGTVDNEPLDQVRKLIKDENDLVIFIDPFPSERKENKGDDIINQLGRLYTVFRNQSAFKPNEIEPFIPGTDNHQSKFNGFFIAPNRPDSDKDDLQVAGGAFNAFGGFFHQSFRQYDYILGKRNCQKFLKDHFKIPNTDNLVIQSPPGEEIEPELWPSISRKEFKIITKPLTRRIRKVIRLQIGGGMGRIASFITRFLKIRKKISKSFSVHNLISK</sequence>
<evidence type="ECO:0000313" key="5">
    <source>
        <dbReference type="EMBL" id="ALO15530.1"/>
    </source>
</evidence>
<keyword evidence="6" id="KW-1185">Reference proteome</keyword>
<dbReference type="InterPro" id="IPR016035">
    <property type="entry name" value="Acyl_Trfase/lysoPLipase"/>
</dbReference>
<evidence type="ECO:0000259" key="4">
    <source>
        <dbReference type="PROSITE" id="PS51635"/>
    </source>
</evidence>
<reference evidence="5 6" key="1">
    <citation type="submission" date="2015-11" db="EMBL/GenBank/DDBJ databases">
        <title>Description and complete genome sequence of a novel strain predominating in hypersaline microbial mats and representing a new family of the Bacteriodetes phylum.</title>
        <authorList>
            <person name="Spring S."/>
            <person name="Bunk B."/>
            <person name="Sproer C."/>
            <person name="Klenk H.-P."/>
        </authorList>
    </citation>
    <scope>NUCLEOTIDE SEQUENCE [LARGE SCALE GENOMIC DNA]</scope>
    <source>
        <strain evidence="5 6">L21-Spi-D4</strain>
    </source>
</reference>
<evidence type="ECO:0000256" key="3">
    <source>
        <dbReference type="SAM" id="Phobius"/>
    </source>
</evidence>
<evidence type="ECO:0000256" key="2">
    <source>
        <dbReference type="PROSITE-ProRule" id="PRU01161"/>
    </source>
</evidence>
<keyword evidence="3" id="KW-0812">Transmembrane</keyword>
<feature type="active site" description="Nucleophile" evidence="2">
    <location>
        <position position="57"/>
    </location>
</feature>
<keyword evidence="3" id="KW-0472">Membrane</keyword>
<dbReference type="GO" id="GO:0016787">
    <property type="term" value="F:hydrolase activity"/>
    <property type="evidence" value="ECO:0007669"/>
    <property type="project" value="UniProtKB-UniRule"/>
</dbReference>
<dbReference type="InterPro" id="IPR002641">
    <property type="entry name" value="PNPLA_dom"/>
</dbReference>
<dbReference type="Pfam" id="PF01734">
    <property type="entry name" value="Patatin"/>
    <property type="match status" value="1"/>
</dbReference>
<gene>
    <name evidence="5" type="ORF">L21SP5_01891</name>
</gene>
<dbReference type="PROSITE" id="PS51635">
    <property type="entry name" value="PNPLA"/>
    <property type="match status" value="1"/>
</dbReference>
<dbReference type="SUPFAM" id="SSF52151">
    <property type="entry name" value="FabD/lysophospholipase-like"/>
    <property type="match status" value="1"/>
</dbReference>
<feature type="active site" description="Proton acceptor" evidence="2">
    <location>
        <position position="253"/>
    </location>
</feature>
<comment type="caution">
    <text evidence="2">Lacks conserved residue(s) required for the propagation of feature annotation.</text>
</comment>
<dbReference type="AlphaFoldDB" id="A0A0S2HZN8"/>
<dbReference type="Gene3D" id="3.40.1090.10">
    <property type="entry name" value="Cytosolic phospholipase A2 catalytic domain"/>
    <property type="match status" value="1"/>
</dbReference>
<organism evidence="5 6">
    <name type="scientific">Salinivirga cyanobacteriivorans</name>
    <dbReference type="NCBI Taxonomy" id="1307839"/>
    <lineage>
        <taxon>Bacteria</taxon>
        <taxon>Pseudomonadati</taxon>
        <taxon>Bacteroidota</taxon>
        <taxon>Bacteroidia</taxon>
        <taxon>Bacteroidales</taxon>
        <taxon>Salinivirgaceae</taxon>
        <taxon>Salinivirga</taxon>
    </lineage>
</organism>
<keyword evidence="2" id="KW-0378">Hydrolase</keyword>
<feature type="short sequence motif" description="GXSXG" evidence="2">
    <location>
        <begin position="55"/>
        <end position="59"/>
    </location>
</feature>
<keyword evidence="2" id="KW-0442">Lipid degradation</keyword>
<dbReference type="RefSeq" id="WP_057952982.1">
    <property type="nucleotide sequence ID" value="NZ_CP013118.1"/>
</dbReference>
<dbReference type="PATRIC" id="fig|1307839.3.peg.1997"/>
<keyword evidence="3" id="KW-1133">Transmembrane helix</keyword>
<dbReference type="Proteomes" id="UP000064893">
    <property type="component" value="Chromosome"/>
</dbReference>
<keyword evidence="1 2" id="KW-0443">Lipid metabolism</keyword>
<name>A0A0S2HZN8_9BACT</name>
<dbReference type="GO" id="GO:0016042">
    <property type="term" value="P:lipid catabolic process"/>
    <property type="evidence" value="ECO:0007669"/>
    <property type="project" value="UniProtKB-UniRule"/>
</dbReference>
<accession>A0A0S2HZN8</accession>